<evidence type="ECO:0000256" key="2">
    <source>
        <dbReference type="ARBA" id="ARBA00034301"/>
    </source>
</evidence>
<reference evidence="5 6" key="1">
    <citation type="submission" date="2022-12" db="EMBL/GenBank/DDBJ databases">
        <title>Draft genome sequence of Paenibacillus sp. dW9.</title>
        <authorList>
            <person name="Choi E.-W."/>
            <person name="Kim D.-U."/>
        </authorList>
    </citation>
    <scope>NUCLEOTIDE SEQUENCE [LARGE SCALE GENOMIC DNA]</scope>
    <source>
        <strain evidence="6">dW9</strain>
    </source>
</reference>
<evidence type="ECO:0000313" key="5">
    <source>
        <dbReference type="EMBL" id="MCZ8514093.1"/>
    </source>
</evidence>
<dbReference type="Pfam" id="PF12706">
    <property type="entry name" value="Lactamase_B_2"/>
    <property type="match status" value="1"/>
</dbReference>
<dbReference type="EMBL" id="JAQAGZ010000010">
    <property type="protein sequence ID" value="MCZ8514093.1"/>
    <property type="molecule type" value="Genomic_DNA"/>
</dbReference>
<dbReference type="PANTHER" id="PTHR15032:SF36">
    <property type="entry name" value="METALLO-BETA-LACTAMASE DOMAIN-CONTAINING PROTEIN"/>
    <property type="match status" value="1"/>
</dbReference>
<comment type="catalytic activity">
    <reaction evidence="3">
        <text>3',5'-cyclic UMP + H2O = UMP + H(+)</text>
        <dbReference type="Rhea" id="RHEA:70575"/>
        <dbReference type="ChEBI" id="CHEBI:15377"/>
        <dbReference type="ChEBI" id="CHEBI:15378"/>
        <dbReference type="ChEBI" id="CHEBI:57865"/>
        <dbReference type="ChEBI" id="CHEBI:184387"/>
    </reaction>
    <physiologicalReaction direction="left-to-right" evidence="3">
        <dbReference type="Rhea" id="RHEA:70576"/>
    </physiologicalReaction>
</comment>
<gene>
    <name evidence="5" type="ORF">O9H85_17005</name>
</gene>
<dbReference type="RefSeq" id="WP_269882608.1">
    <property type="nucleotide sequence ID" value="NZ_JAQAGZ010000010.1"/>
</dbReference>
<dbReference type="InterPro" id="IPR001279">
    <property type="entry name" value="Metallo-B-lactamas"/>
</dbReference>
<evidence type="ECO:0000313" key="6">
    <source>
        <dbReference type="Proteomes" id="UP001527882"/>
    </source>
</evidence>
<organism evidence="5 6">
    <name type="scientific">Paenibacillus gyeongsangnamensis</name>
    <dbReference type="NCBI Taxonomy" id="3388067"/>
    <lineage>
        <taxon>Bacteria</taxon>
        <taxon>Bacillati</taxon>
        <taxon>Bacillota</taxon>
        <taxon>Bacilli</taxon>
        <taxon>Bacillales</taxon>
        <taxon>Paenibacillaceae</taxon>
        <taxon>Paenibacillus</taxon>
    </lineage>
</organism>
<comment type="caution">
    <text evidence="5">The sequence shown here is derived from an EMBL/GenBank/DDBJ whole genome shotgun (WGS) entry which is preliminary data.</text>
</comment>
<dbReference type="Gene3D" id="3.60.15.10">
    <property type="entry name" value="Ribonuclease Z/Hydroxyacylglutathione hydrolase-like"/>
    <property type="match status" value="1"/>
</dbReference>
<dbReference type="PIRSF" id="PIRSF038896">
    <property type="entry name" value="NAPE-PLD"/>
    <property type="match status" value="1"/>
</dbReference>
<comment type="catalytic activity">
    <reaction evidence="1">
        <text>3',5'-cyclic CMP + H2O = CMP + H(+)</text>
        <dbReference type="Rhea" id="RHEA:72675"/>
        <dbReference type="ChEBI" id="CHEBI:15377"/>
        <dbReference type="ChEBI" id="CHEBI:15378"/>
        <dbReference type="ChEBI" id="CHEBI:58003"/>
        <dbReference type="ChEBI" id="CHEBI:60377"/>
    </reaction>
    <physiologicalReaction direction="left-to-right" evidence="1">
        <dbReference type="Rhea" id="RHEA:72676"/>
    </physiologicalReaction>
</comment>
<dbReference type="InterPro" id="IPR024884">
    <property type="entry name" value="NAPE-PLD"/>
</dbReference>
<accession>A0ABT4QB88</accession>
<evidence type="ECO:0000256" key="3">
    <source>
        <dbReference type="ARBA" id="ARBA00048505"/>
    </source>
</evidence>
<name>A0ABT4QB88_9BACL</name>
<comment type="function">
    <text evidence="2">Counteracts the endogenous Pycsar antiviral defense system. Phosphodiesterase that enables metal-dependent hydrolysis of host cyclic nucleotide Pycsar defense signals such as cCMP and cUMP.</text>
</comment>
<sequence>MPRQRFENLGGVRNTKTLRDVRKWRRQKKAKIKDYSYKVPYCENRQLELLRGNRTETTVTWIGHSSFLVQIAGINLLLDPVWAERMGLDKRMTEPGIHLAELPRIDAVLLSHSHYDHMDLSSLKRLLRLNHHLQLFVPEGLGTKLMTSGFHRVTELSWWGRVRLVGMELHFVPAQHWTRRTLTDANRSHWGGWVLKPYEGEGCGKAIYFAGDSGYFPGFKMIGDRFDIGIALLPIGAYEPEWFMHMQHMTPEEAVQSFIDCRAEHFVPMHYGAYKLSNDTPLEALNRLKSEWKRRGLATERLHLLKLGETMPGQTLHNKEENADA</sequence>
<dbReference type="PANTHER" id="PTHR15032">
    <property type="entry name" value="N-ACYL-PHOSPHATIDYLETHANOLAMINE-HYDROLYZING PHOSPHOLIPASE D"/>
    <property type="match status" value="1"/>
</dbReference>
<evidence type="ECO:0000256" key="1">
    <source>
        <dbReference type="ARBA" id="ARBA00034221"/>
    </source>
</evidence>
<dbReference type="SUPFAM" id="SSF56281">
    <property type="entry name" value="Metallo-hydrolase/oxidoreductase"/>
    <property type="match status" value="1"/>
</dbReference>
<dbReference type="InterPro" id="IPR036866">
    <property type="entry name" value="RibonucZ/Hydroxyglut_hydro"/>
</dbReference>
<proteinExistence type="predicted"/>
<keyword evidence="6" id="KW-1185">Reference proteome</keyword>
<protein>
    <submittedName>
        <fullName evidence="5">MBL fold metallo-hydrolase</fullName>
    </submittedName>
</protein>
<feature type="domain" description="Metallo-beta-lactamase" evidence="4">
    <location>
        <begin position="75"/>
        <end position="271"/>
    </location>
</feature>
<dbReference type="Proteomes" id="UP001527882">
    <property type="component" value="Unassembled WGS sequence"/>
</dbReference>
<evidence type="ECO:0000259" key="4">
    <source>
        <dbReference type="Pfam" id="PF12706"/>
    </source>
</evidence>